<organism evidence="5 6">
    <name type="scientific">Dothistroma septosporum (strain NZE10 / CBS 128990)</name>
    <name type="common">Red band needle blight fungus</name>
    <name type="synonym">Mycosphaerella pini</name>
    <dbReference type="NCBI Taxonomy" id="675120"/>
    <lineage>
        <taxon>Eukaryota</taxon>
        <taxon>Fungi</taxon>
        <taxon>Dikarya</taxon>
        <taxon>Ascomycota</taxon>
        <taxon>Pezizomycotina</taxon>
        <taxon>Dothideomycetes</taxon>
        <taxon>Dothideomycetidae</taxon>
        <taxon>Mycosphaerellales</taxon>
        <taxon>Mycosphaerellaceae</taxon>
        <taxon>Dothistroma</taxon>
    </lineage>
</organism>
<reference evidence="6" key="1">
    <citation type="journal article" date="2012" name="PLoS Genet.">
        <title>The genomes of the fungal plant pathogens Cladosporium fulvum and Dothistroma septosporum reveal adaptation to different hosts and lifestyles but also signatures of common ancestry.</title>
        <authorList>
            <person name="de Wit P.J.G.M."/>
            <person name="van der Burgt A."/>
            <person name="Oekmen B."/>
            <person name="Stergiopoulos I."/>
            <person name="Abd-Elsalam K.A."/>
            <person name="Aerts A.L."/>
            <person name="Bahkali A.H."/>
            <person name="Beenen H.G."/>
            <person name="Chettri P."/>
            <person name="Cox M.P."/>
            <person name="Datema E."/>
            <person name="de Vries R.P."/>
            <person name="Dhillon B."/>
            <person name="Ganley A.R."/>
            <person name="Griffiths S.A."/>
            <person name="Guo Y."/>
            <person name="Hamelin R.C."/>
            <person name="Henrissat B."/>
            <person name="Kabir M.S."/>
            <person name="Jashni M.K."/>
            <person name="Kema G."/>
            <person name="Klaubauf S."/>
            <person name="Lapidus A."/>
            <person name="Levasseur A."/>
            <person name="Lindquist E."/>
            <person name="Mehrabi R."/>
            <person name="Ohm R.A."/>
            <person name="Owen T.J."/>
            <person name="Salamov A."/>
            <person name="Schwelm A."/>
            <person name="Schijlen E."/>
            <person name="Sun H."/>
            <person name="van den Burg H.A."/>
            <person name="van Ham R.C.H.J."/>
            <person name="Zhang S."/>
            <person name="Goodwin S.B."/>
            <person name="Grigoriev I.V."/>
            <person name="Collemare J."/>
            <person name="Bradshaw R.E."/>
        </authorList>
    </citation>
    <scope>NUCLEOTIDE SEQUENCE [LARGE SCALE GENOMIC DNA]</scope>
    <source>
        <strain evidence="6">NZE10 / CBS 128990</strain>
    </source>
</reference>
<sequence>MTEPSSAGIEPTASVQSEYGQQTPTKAAIPSSTTTKVAPSGTCGAGVGFDCYGAYSGDCCSSYGHCGSGPEYCGTGCQLGYGTCD</sequence>
<evidence type="ECO:0000256" key="3">
    <source>
        <dbReference type="SAM" id="MobiDB-lite"/>
    </source>
</evidence>
<evidence type="ECO:0000313" key="6">
    <source>
        <dbReference type="Proteomes" id="UP000016933"/>
    </source>
</evidence>
<feature type="region of interest" description="Disordered" evidence="3">
    <location>
        <begin position="1"/>
        <end position="39"/>
    </location>
</feature>
<evidence type="ECO:0000259" key="4">
    <source>
        <dbReference type="PROSITE" id="PS50941"/>
    </source>
</evidence>
<feature type="domain" description="Chitin-binding type-1" evidence="4">
    <location>
        <begin position="40"/>
        <end position="85"/>
    </location>
</feature>
<reference evidence="5 6" key="2">
    <citation type="journal article" date="2012" name="PLoS Pathog.">
        <title>Diverse lifestyles and strategies of plant pathogenesis encoded in the genomes of eighteen Dothideomycetes fungi.</title>
        <authorList>
            <person name="Ohm R.A."/>
            <person name="Feau N."/>
            <person name="Henrissat B."/>
            <person name="Schoch C.L."/>
            <person name="Horwitz B.A."/>
            <person name="Barry K.W."/>
            <person name="Condon B.J."/>
            <person name="Copeland A.C."/>
            <person name="Dhillon B."/>
            <person name="Glaser F."/>
            <person name="Hesse C.N."/>
            <person name="Kosti I."/>
            <person name="LaButti K."/>
            <person name="Lindquist E.A."/>
            <person name="Lucas S."/>
            <person name="Salamov A.A."/>
            <person name="Bradshaw R.E."/>
            <person name="Ciuffetti L."/>
            <person name="Hamelin R.C."/>
            <person name="Kema G.H.J."/>
            <person name="Lawrence C."/>
            <person name="Scott J.A."/>
            <person name="Spatafora J.W."/>
            <person name="Turgeon B.G."/>
            <person name="de Wit P.J.G.M."/>
            <person name="Zhong S."/>
            <person name="Goodwin S.B."/>
            <person name="Grigoriev I.V."/>
        </authorList>
    </citation>
    <scope>NUCLEOTIDE SEQUENCE [LARGE SCALE GENOMIC DNA]</scope>
    <source>
        <strain evidence="6">NZE10 / CBS 128990</strain>
    </source>
</reference>
<accession>N1PFQ6</accession>
<dbReference type="Proteomes" id="UP000016933">
    <property type="component" value="Unassembled WGS sequence"/>
</dbReference>
<feature type="compositionally biased region" description="Polar residues" evidence="3">
    <location>
        <begin position="13"/>
        <end position="37"/>
    </location>
</feature>
<dbReference type="OrthoDB" id="5985073at2759"/>
<proteinExistence type="predicted"/>
<comment type="caution">
    <text evidence="2">Lacks conserved residue(s) required for the propagation of feature annotation.</text>
</comment>
<keyword evidence="6" id="KW-1185">Reference proteome</keyword>
<feature type="non-terminal residue" evidence="5">
    <location>
        <position position="85"/>
    </location>
</feature>
<dbReference type="GO" id="GO:0008061">
    <property type="term" value="F:chitin binding"/>
    <property type="evidence" value="ECO:0007669"/>
    <property type="project" value="UniProtKB-UniRule"/>
</dbReference>
<evidence type="ECO:0000256" key="1">
    <source>
        <dbReference type="ARBA" id="ARBA00022669"/>
    </source>
</evidence>
<dbReference type="PROSITE" id="PS50941">
    <property type="entry name" value="CHIT_BIND_I_2"/>
    <property type="match status" value="1"/>
</dbReference>
<evidence type="ECO:0000313" key="5">
    <source>
        <dbReference type="EMBL" id="EME40121.1"/>
    </source>
</evidence>
<dbReference type="InterPro" id="IPR036861">
    <property type="entry name" value="Endochitinase-like_sf"/>
</dbReference>
<keyword evidence="2" id="KW-1015">Disulfide bond</keyword>
<name>N1PFQ6_DOTSN</name>
<dbReference type="SUPFAM" id="SSF57016">
    <property type="entry name" value="Plant lectins/antimicrobial peptides"/>
    <property type="match status" value="1"/>
</dbReference>
<dbReference type="Gene3D" id="3.30.60.10">
    <property type="entry name" value="Endochitinase-like"/>
    <property type="match status" value="1"/>
</dbReference>
<feature type="disulfide bond" evidence="2">
    <location>
        <begin position="59"/>
        <end position="73"/>
    </location>
</feature>
<dbReference type="OMA" id="FDCYGAY"/>
<evidence type="ECO:0000256" key="2">
    <source>
        <dbReference type="PROSITE-ProRule" id="PRU00261"/>
    </source>
</evidence>
<dbReference type="eggNOG" id="ENOG502R0GZ">
    <property type="taxonomic scope" value="Eukaryota"/>
</dbReference>
<dbReference type="InterPro" id="IPR001002">
    <property type="entry name" value="Chitin-bd_1"/>
</dbReference>
<dbReference type="AlphaFoldDB" id="N1PFQ6"/>
<keyword evidence="1 2" id="KW-0147">Chitin-binding</keyword>
<gene>
    <name evidence="5" type="ORF">DOTSEDRAFT_137243</name>
</gene>
<dbReference type="HOGENOM" id="CLU_2518605_0_0_1"/>
<dbReference type="EMBL" id="KB446544">
    <property type="protein sequence ID" value="EME40121.1"/>
    <property type="molecule type" value="Genomic_DNA"/>
</dbReference>
<protein>
    <submittedName>
        <fullName evidence="5">Carbohydrate-binding module family 18 protein</fullName>
    </submittedName>
</protein>